<dbReference type="PROSITE" id="PS50112">
    <property type="entry name" value="PAS"/>
    <property type="match status" value="3"/>
</dbReference>
<keyword evidence="6" id="KW-0808">Transferase</keyword>
<keyword evidence="3" id="KW-0600">Photoreceptor protein</keyword>
<keyword evidence="5" id="KW-0716">Sensory transduction</keyword>
<sequence length="411" mass="48049">MMILIGAITLLIGFMLGKARANGLDNISLRSQMELWQRSFEKRYYSILEYSSIGMASVAMGGRIIEVNQPFCNTLNYRKDELESSSLEDICHPDDLALNLFNIDRLMRRLTDAYQVESRYLTRDGRTIWALQTTSLLISDQGTPLHLVMQIQDITERKHTEHALRENEYRLRTMLDSVPARISYWNRELRNEFANSGYEEWFGFTPEQMLGRHFREVIGEERYQANQTHIEAVLRGHPQLFEREFTDTRGISHYAQISYNPDISGGQVRGFFAQVIDITQRRQSEQELQKSEQRFRNVLENAPIGMALVALDNRFKQVNQAFCRISGYTWEELMMLTTADITHPDDNQSYQSIVQRLKDGEIDAYEIEKRYLHKNGDIVWVQLTASLLRDESGRPYQIIKQVQDISRRKQL</sequence>
<dbReference type="SMART" id="SM00091">
    <property type="entry name" value="PAS"/>
    <property type="match status" value="3"/>
</dbReference>
<dbReference type="InterPro" id="IPR013655">
    <property type="entry name" value="PAS_fold_3"/>
</dbReference>
<feature type="chain" id="PRO_5002892498" description="histidine kinase" evidence="10">
    <location>
        <begin position="22"/>
        <end position="411"/>
    </location>
</feature>
<dbReference type="PROSITE" id="PS50113">
    <property type="entry name" value="PAC"/>
    <property type="match status" value="3"/>
</dbReference>
<gene>
    <name evidence="13" type="ORF">RCOM_1943030</name>
</gene>
<feature type="domain" description="PAS" evidence="11">
    <location>
        <begin position="40"/>
        <end position="95"/>
    </location>
</feature>
<evidence type="ECO:0000256" key="7">
    <source>
        <dbReference type="ARBA" id="ARBA00022777"/>
    </source>
</evidence>
<feature type="signal peptide" evidence="10">
    <location>
        <begin position="1"/>
        <end position="21"/>
    </location>
</feature>
<dbReference type="GO" id="GO:0009637">
    <property type="term" value="P:response to blue light"/>
    <property type="evidence" value="ECO:0007669"/>
    <property type="project" value="UniProtKB-ARBA"/>
</dbReference>
<dbReference type="AlphaFoldDB" id="B9TIB7"/>
<comment type="catalytic activity">
    <reaction evidence="1">
        <text>ATP + protein L-histidine = ADP + protein N-phospho-L-histidine.</text>
        <dbReference type="EC" id="2.7.13.3"/>
    </reaction>
</comment>
<feature type="domain" description="PAC" evidence="12">
    <location>
        <begin position="365"/>
        <end position="411"/>
    </location>
</feature>
<evidence type="ECO:0000256" key="5">
    <source>
        <dbReference type="ARBA" id="ARBA00022606"/>
    </source>
</evidence>
<dbReference type="CDD" id="cd00130">
    <property type="entry name" value="PAS"/>
    <property type="match status" value="3"/>
</dbReference>
<reference evidence="14" key="1">
    <citation type="journal article" date="2010" name="Nat. Biotechnol.">
        <title>Draft genome sequence of the oilseed species Ricinus communis.</title>
        <authorList>
            <person name="Chan A.P."/>
            <person name="Crabtree J."/>
            <person name="Zhao Q."/>
            <person name="Lorenzi H."/>
            <person name="Orvis J."/>
            <person name="Puiu D."/>
            <person name="Melake-Berhan A."/>
            <person name="Jones K.M."/>
            <person name="Redman J."/>
            <person name="Chen G."/>
            <person name="Cahoon E.B."/>
            <person name="Gedil M."/>
            <person name="Stanke M."/>
            <person name="Haas B.J."/>
            <person name="Wortman J.R."/>
            <person name="Fraser-Liggett C.M."/>
            <person name="Ravel J."/>
            <person name="Rabinowicz P.D."/>
        </authorList>
    </citation>
    <scope>NUCLEOTIDE SEQUENCE [LARGE SCALE GENOMIC DNA]</scope>
    <source>
        <strain evidence="14">cv. Hale</strain>
    </source>
</reference>
<evidence type="ECO:0000259" key="11">
    <source>
        <dbReference type="PROSITE" id="PS50112"/>
    </source>
</evidence>
<keyword evidence="14" id="KW-1185">Reference proteome</keyword>
<name>B9TIB7_RICCO</name>
<evidence type="ECO:0000256" key="2">
    <source>
        <dbReference type="ARBA" id="ARBA00012438"/>
    </source>
</evidence>
<feature type="domain" description="PAC" evidence="12">
    <location>
        <begin position="114"/>
        <end position="166"/>
    </location>
</feature>
<keyword evidence="7 13" id="KW-0418">Kinase</keyword>
<dbReference type="Pfam" id="PF13426">
    <property type="entry name" value="PAS_9"/>
    <property type="match status" value="1"/>
</dbReference>
<evidence type="ECO:0000256" key="10">
    <source>
        <dbReference type="SAM" id="SignalP"/>
    </source>
</evidence>
<organism evidence="13 14">
    <name type="scientific">Ricinus communis</name>
    <name type="common">Castor bean</name>
    <dbReference type="NCBI Taxonomy" id="3988"/>
    <lineage>
        <taxon>Eukaryota</taxon>
        <taxon>Viridiplantae</taxon>
        <taxon>Streptophyta</taxon>
        <taxon>Embryophyta</taxon>
        <taxon>Tracheophyta</taxon>
        <taxon>Spermatophyta</taxon>
        <taxon>Magnoliopsida</taxon>
        <taxon>eudicotyledons</taxon>
        <taxon>Gunneridae</taxon>
        <taxon>Pentapetalae</taxon>
        <taxon>rosids</taxon>
        <taxon>fabids</taxon>
        <taxon>Malpighiales</taxon>
        <taxon>Euphorbiaceae</taxon>
        <taxon>Acalyphoideae</taxon>
        <taxon>Acalypheae</taxon>
        <taxon>Ricinus</taxon>
    </lineage>
</organism>
<keyword evidence="9" id="KW-0675">Receptor</keyword>
<dbReference type="InterPro" id="IPR001610">
    <property type="entry name" value="PAC"/>
</dbReference>
<keyword evidence="8" id="KW-0157">Chromophore</keyword>
<dbReference type="GO" id="GO:0009881">
    <property type="term" value="F:photoreceptor activity"/>
    <property type="evidence" value="ECO:0007669"/>
    <property type="project" value="UniProtKB-KW"/>
</dbReference>
<dbReference type="InterPro" id="IPR052162">
    <property type="entry name" value="Sensor_kinase/Photoreceptor"/>
</dbReference>
<dbReference type="Pfam" id="PF08447">
    <property type="entry name" value="PAS_3"/>
    <property type="match status" value="1"/>
</dbReference>
<evidence type="ECO:0000256" key="3">
    <source>
        <dbReference type="ARBA" id="ARBA00022543"/>
    </source>
</evidence>
<protein>
    <recommendedName>
        <fullName evidence="2">histidine kinase</fullName>
        <ecNumber evidence="2">2.7.13.3</ecNumber>
    </recommendedName>
</protein>
<feature type="non-terminal residue" evidence="13">
    <location>
        <position position="411"/>
    </location>
</feature>
<evidence type="ECO:0000256" key="8">
    <source>
        <dbReference type="ARBA" id="ARBA00022991"/>
    </source>
</evidence>
<evidence type="ECO:0000313" key="13">
    <source>
        <dbReference type="EMBL" id="EEF24397.1"/>
    </source>
</evidence>
<dbReference type="Proteomes" id="UP000008311">
    <property type="component" value="Unassembled WGS sequence"/>
</dbReference>
<evidence type="ECO:0000313" key="14">
    <source>
        <dbReference type="Proteomes" id="UP000008311"/>
    </source>
</evidence>
<accession>B9TIB7</accession>
<proteinExistence type="predicted"/>
<dbReference type="Gene3D" id="3.30.450.20">
    <property type="entry name" value="PAS domain"/>
    <property type="match status" value="3"/>
</dbReference>
<evidence type="ECO:0000256" key="4">
    <source>
        <dbReference type="ARBA" id="ARBA00022553"/>
    </source>
</evidence>
<dbReference type="PANTHER" id="PTHR43304">
    <property type="entry name" value="PHYTOCHROME-LIKE PROTEIN CPH1"/>
    <property type="match status" value="1"/>
</dbReference>
<feature type="domain" description="PAC" evidence="12">
    <location>
        <begin position="239"/>
        <end position="290"/>
    </location>
</feature>
<evidence type="ECO:0000256" key="1">
    <source>
        <dbReference type="ARBA" id="ARBA00000085"/>
    </source>
</evidence>
<dbReference type="InterPro" id="IPR013656">
    <property type="entry name" value="PAS_4"/>
</dbReference>
<dbReference type="InterPro" id="IPR035965">
    <property type="entry name" value="PAS-like_dom_sf"/>
</dbReference>
<keyword evidence="10" id="KW-0732">Signal</keyword>
<dbReference type="NCBIfam" id="TIGR00229">
    <property type="entry name" value="sensory_box"/>
    <property type="match status" value="3"/>
</dbReference>
<keyword evidence="4" id="KW-0597">Phosphoprotein</keyword>
<dbReference type="SMART" id="SM00086">
    <property type="entry name" value="PAC"/>
    <property type="match status" value="3"/>
</dbReference>
<dbReference type="GO" id="GO:0004673">
    <property type="term" value="F:protein histidine kinase activity"/>
    <property type="evidence" value="ECO:0007669"/>
    <property type="project" value="UniProtKB-EC"/>
</dbReference>
<feature type="domain" description="PAS" evidence="11">
    <location>
        <begin position="167"/>
        <end position="237"/>
    </location>
</feature>
<dbReference type="InterPro" id="IPR000700">
    <property type="entry name" value="PAS-assoc_C"/>
</dbReference>
<dbReference type="InParanoid" id="B9TIB7"/>
<dbReference type="SUPFAM" id="SSF55785">
    <property type="entry name" value="PYP-like sensor domain (PAS domain)"/>
    <property type="match status" value="3"/>
</dbReference>
<evidence type="ECO:0000256" key="9">
    <source>
        <dbReference type="ARBA" id="ARBA00023170"/>
    </source>
</evidence>
<dbReference type="PANTHER" id="PTHR43304:SF1">
    <property type="entry name" value="PAC DOMAIN-CONTAINING PROTEIN"/>
    <property type="match status" value="1"/>
</dbReference>
<dbReference type="Pfam" id="PF08448">
    <property type="entry name" value="PAS_4"/>
    <property type="match status" value="1"/>
</dbReference>
<dbReference type="EC" id="2.7.13.3" evidence="2"/>
<dbReference type="InterPro" id="IPR000014">
    <property type="entry name" value="PAS"/>
</dbReference>
<feature type="domain" description="PAS" evidence="11">
    <location>
        <begin position="291"/>
        <end position="361"/>
    </location>
</feature>
<dbReference type="EMBL" id="EQ982362">
    <property type="protein sequence ID" value="EEF24397.1"/>
    <property type="molecule type" value="Genomic_DNA"/>
</dbReference>
<evidence type="ECO:0000259" key="12">
    <source>
        <dbReference type="PROSITE" id="PS50113"/>
    </source>
</evidence>
<evidence type="ECO:0000256" key="6">
    <source>
        <dbReference type="ARBA" id="ARBA00022679"/>
    </source>
</evidence>